<dbReference type="Pfam" id="PF00593">
    <property type="entry name" value="TonB_dep_Rec_b-barrel"/>
    <property type="match status" value="1"/>
</dbReference>
<keyword evidence="8 12" id="KW-0798">TonB box</keyword>
<comment type="similarity">
    <text evidence="11 12">Belongs to the TonB-dependent receptor family.</text>
</comment>
<dbReference type="EMBL" id="JABBFV010000018">
    <property type="protein sequence ID" value="NML12245.1"/>
    <property type="molecule type" value="Genomic_DNA"/>
</dbReference>
<keyword evidence="5 11" id="KW-0812">Transmembrane</keyword>
<evidence type="ECO:0000256" key="4">
    <source>
        <dbReference type="ARBA" id="ARBA00022496"/>
    </source>
</evidence>
<evidence type="ECO:0000256" key="9">
    <source>
        <dbReference type="ARBA" id="ARBA00023136"/>
    </source>
</evidence>
<evidence type="ECO:0000256" key="11">
    <source>
        <dbReference type="PROSITE-ProRule" id="PRU01360"/>
    </source>
</evidence>
<feature type="signal peptide" evidence="13">
    <location>
        <begin position="1"/>
        <end position="35"/>
    </location>
</feature>
<dbReference type="InterPro" id="IPR039426">
    <property type="entry name" value="TonB-dep_rcpt-like"/>
</dbReference>
<dbReference type="AlphaFoldDB" id="A0A7X9WYM7"/>
<keyword evidence="9 11" id="KW-0472">Membrane</keyword>
<dbReference type="InterPro" id="IPR036942">
    <property type="entry name" value="Beta-barrel_TonB_sf"/>
</dbReference>
<dbReference type="SUPFAM" id="SSF56935">
    <property type="entry name" value="Porins"/>
    <property type="match status" value="1"/>
</dbReference>
<comment type="subcellular location">
    <subcellularLocation>
        <location evidence="1 11">Cell outer membrane</location>
        <topology evidence="1 11">Multi-pass membrane protein</topology>
    </subcellularLocation>
</comment>
<evidence type="ECO:0000313" key="16">
    <source>
        <dbReference type="EMBL" id="NML12245.1"/>
    </source>
</evidence>
<dbReference type="GO" id="GO:0006826">
    <property type="term" value="P:iron ion transport"/>
    <property type="evidence" value="ECO:0007669"/>
    <property type="project" value="UniProtKB-KW"/>
</dbReference>
<feature type="chain" id="PRO_5030867251" evidence="13">
    <location>
        <begin position="36"/>
        <end position="799"/>
    </location>
</feature>
<feature type="domain" description="TonB-dependent receptor plug" evidence="15">
    <location>
        <begin position="64"/>
        <end position="172"/>
    </location>
</feature>
<evidence type="ECO:0000256" key="12">
    <source>
        <dbReference type="RuleBase" id="RU003357"/>
    </source>
</evidence>
<keyword evidence="4" id="KW-0410">Iron transport</keyword>
<evidence type="ECO:0000256" key="2">
    <source>
        <dbReference type="ARBA" id="ARBA00022448"/>
    </source>
</evidence>
<dbReference type="Gene3D" id="2.40.170.20">
    <property type="entry name" value="TonB-dependent receptor, beta-barrel domain"/>
    <property type="match status" value="2"/>
</dbReference>
<dbReference type="InterPro" id="IPR012910">
    <property type="entry name" value="Plug_dom"/>
</dbReference>
<gene>
    <name evidence="16" type="ORF">HHL08_19220</name>
</gene>
<organism evidence="16 17">
    <name type="scientific">Sphingobium psychrophilum</name>
    <dbReference type="NCBI Taxonomy" id="2728834"/>
    <lineage>
        <taxon>Bacteria</taxon>
        <taxon>Pseudomonadati</taxon>
        <taxon>Pseudomonadota</taxon>
        <taxon>Alphaproteobacteria</taxon>
        <taxon>Sphingomonadales</taxon>
        <taxon>Sphingomonadaceae</taxon>
        <taxon>Sphingobium</taxon>
    </lineage>
</organism>
<name>A0A7X9WYM7_9SPHN</name>
<evidence type="ECO:0000256" key="8">
    <source>
        <dbReference type="ARBA" id="ARBA00023077"/>
    </source>
</evidence>
<feature type="domain" description="TonB-dependent receptor-like beta-barrel" evidence="14">
    <location>
        <begin position="325"/>
        <end position="755"/>
    </location>
</feature>
<protein>
    <submittedName>
        <fullName evidence="16">TonB-dependent receptor</fullName>
    </submittedName>
</protein>
<evidence type="ECO:0000313" key="17">
    <source>
        <dbReference type="Proteomes" id="UP000519023"/>
    </source>
</evidence>
<keyword evidence="7" id="KW-0406">Ion transport</keyword>
<dbReference type="PANTHER" id="PTHR32552">
    <property type="entry name" value="FERRICHROME IRON RECEPTOR-RELATED"/>
    <property type="match status" value="1"/>
</dbReference>
<keyword evidence="16" id="KW-0675">Receptor</keyword>
<reference evidence="16 17" key="1">
    <citation type="submission" date="2020-04" db="EMBL/GenBank/DDBJ databases">
        <title>Sphingobium sp. AR-3-1 isolated from Arctic soil.</title>
        <authorList>
            <person name="Dahal R.H."/>
            <person name="Chaudhary D.K."/>
        </authorList>
    </citation>
    <scope>NUCLEOTIDE SEQUENCE [LARGE SCALE GENOMIC DNA]</scope>
    <source>
        <strain evidence="16 17">AR-3-1</strain>
    </source>
</reference>
<evidence type="ECO:0000256" key="7">
    <source>
        <dbReference type="ARBA" id="ARBA00023065"/>
    </source>
</evidence>
<accession>A0A7X9WYM7</accession>
<evidence type="ECO:0000256" key="3">
    <source>
        <dbReference type="ARBA" id="ARBA00022452"/>
    </source>
</evidence>
<dbReference type="RefSeq" id="WP_169574648.1">
    <property type="nucleotide sequence ID" value="NZ_JABBFV010000018.1"/>
</dbReference>
<evidence type="ECO:0000256" key="5">
    <source>
        <dbReference type="ARBA" id="ARBA00022692"/>
    </source>
</evidence>
<dbReference type="GO" id="GO:0009279">
    <property type="term" value="C:cell outer membrane"/>
    <property type="evidence" value="ECO:0007669"/>
    <property type="project" value="UniProtKB-SubCell"/>
</dbReference>
<dbReference type="Pfam" id="PF07715">
    <property type="entry name" value="Plug"/>
    <property type="match status" value="1"/>
</dbReference>
<evidence type="ECO:0000256" key="10">
    <source>
        <dbReference type="ARBA" id="ARBA00023237"/>
    </source>
</evidence>
<evidence type="ECO:0000256" key="6">
    <source>
        <dbReference type="ARBA" id="ARBA00023004"/>
    </source>
</evidence>
<keyword evidence="6" id="KW-0408">Iron</keyword>
<dbReference type="PROSITE" id="PS52016">
    <property type="entry name" value="TONB_DEPENDENT_REC_3"/>
    <property type="match status" value="1"/>
</dbReference>
<evidence type="ECO:0000256" key="13">
    <source>
        <dbReference type="SAM" id="SignalP"/>
    </source>
</evidence>
<keyword evidence="10 11" id="KW-0998">Cell outer membrane</keyword>
<keyword evidence="2 11" id="KW-0813">Transport</keyword>
<dbReference type="PANTHER" id="PTHR32552:SF81">
    <property type="entry name" value="TONB-DEPENDENT OUTER MEMBRANE RECEPTOR"/>
    <property type="match status" value="1"/>
</dbReference>
<dbReference type="Proteomes" id="UP000519023">
    <property type="component" value="Unassembled WGS sequence"/>
</dbReference>
<keyword evidence="17" id="KW-1185">Reference proteome</keyword>
<dbReference type="InterPro" id="IPR000531">
    <property type="entry name" value="Beta-barrel_TonB"/>
</dbReference>
<sequence>MFTTHKVPSSHSRKAMLCLTTASAVLALSSVPALAQDTAAAADSAAPSGMGEIVVTARKRGENLIDVPVSITALSGDALNQRGVTGLNELNDFVPGLRYQNSSANRNDRGFQTISMRGMYPGYSPNRQAVTIFVDGVAVPGGATSGMGDIERVEVVKGPQSAYFGRSTFAGAINFITRAPSLEEFKGSADVSYSSYNSIDAKVSVEGPIVEDKLAVRLAGRYYHTDGQYKNAGYSGRLGERDTQSIDFSFIAKPTETTTVRGYATYWEDSDGPSAQSLLTEADYNCNVGGNGRVPAGSTTGFNYICGNVGNIVPSKMSQNINPGGSTNFGGVTNPAQKPTVSAGFIDHLGLERKAYQLRLMVDQEVGDHTLSAAVSHNRNRWAALTDTYNRAPDGTNYYSTVYLPYDIQNNSAELRLASPDSGKFTYMVGGNYYWESIDFFTRASRGPTPTNLGSPTDYRARTFGVFGSASYELLDGLKLSGEARYQWDRINHIGYSITTGAEATNLAKTFKSFTPRVILNYEITPTVSTYASWSRGTRPGTFNTNYTLFSPAIQAQLTTNAGREIPTAVAEEKLTMYEAGLKGEFFGRRLRVLSAVYYGQWRDRQINQNIAYTVGTTTSTATLTFPDGSTNLWGVELEGAFQATRDLTLEGTFNWAATDIRSVACSECVAINGVINPVGNTMERYPQYSGTAAINYQPRINDDWTGIFRVDYIYTGKQYATAANVAWINSASRVNIRVGASTDKYTIELFGRNIFDDKTPTNVLRNTNPNSNVSQGLNTIVLAAPERATIGVRGAVRF</sequence>
<evidence type="ECO:0000259" key="15">
    <source>
        <dbReference type="Pfam" id="PF07715"/>
    </source>
</evidence>
<evidence type="ECO:0000259" key="14">
    <source>
        <dbReference type="Pfam" id="PF00593"/>
    </source>
</evidence>
<comment type="caution">
    <text evidence="16">The sequence shown here is derived from an EMBL/GenBank/DDBJ whole genome shotgun (WGS) entry which is preliminary data.</text>
</comment>
<keyword evidence="13" id="KW-0732">Signal</keyword>
<keyword evidence="3 11" id="KW-1134">Transmembrane beta strand</keyword>
<evidence type="ECO:0000256" key="1">
    <source>
        <dbReference type="ARBA" id="ARBA00004571"/>
    </source>
</evidence>
<proteinExistence type="inferred from homology"/>